<comment type="caution">
    <text evidence="5">The sequence shown here is derived from an EMBL/GenBank/DDBJ whole genome shotgun (WGS) entry which is preliminary data.</text>
</comment>
<evidence type="ECO:0000259" key="3">
    <source>
        <dbReference type="Pfam" id="PF07970"/>
    </source>
</evidence>
<dbReference type="EMBL" id="CAXAMN010004647">
    <property type="protein sequence ID" value="CAK9010380.1"/>
    <property type="molecule type" value="Genomic_DNA"/>
</dbReference>
<feature type="domain" description="Endoplasmic reticulum vesicle transporter C-terminal" evidence="3">
    <location>
        <begin position="72"/>
        <end position="212"/>
    </location>
</feature>
<dbReference type="PANTHER" id="PTHR10984:SF25">
    <property type="entry name" value="ENDOPLASMIC RETICULUM-GOLGI INTERMEDIATE COMPARTMENT PROTEIN 3"/>
    <property type="match status" value="1"/>
</dbReference>
<keyword evidence="2" id="KW-0472">Membrane</keyword>
<evidence type="ECO:0000256" key="2">
    <source>
        <dbReference type="SAM" id="Phobius"/>
    </source>
</evidence>
<evidence type="ECO:0000256" key="1">
    <source>
        <dbReference type="ARBA" id="ARBA00005648"/>
    </source>
</evidence>
<protein>
    <recommendedName>
        <fullName evidence="3">Endoplasmic reticulum vesicle transporter C-terminal domain-containing protein</fullName>
    </recommendedName>
</protein>
<keyword evidence="2" id="KW-0812">Transmembrane</keyword>
<reference evidence="5 6" key="1">
    <citation type="submission" date="2024-02" db="EMBL/GenBank/DDBJ databases">
        <authorList>
            <person name="Chen Y."/>
            <person name="Shah S."/>
            <person name="Dougan E. K."/>
            <person name="Thang M."/>
            <person name="Chan C."/>
        </authorList>
    </citation>
    <scope>NUCLEOTIDE SEQUENCE [LARGE SCALE GENOMIC DNA]</scope>
</reference>
<evidence type="ECO:0000313" key="6">
    <source>
        <dbReference type="Proteomes" id="UP001642484"/>
    </source>
</evidence>
<comment type="similarity">
    <text evidence="1">Belongs to the ERGIC family.</text>
</comment>
<name>A0ABP0J7I9_9DINO</name>
<organism evidence="5 6">
    <name type="scientific">Durusdinium trenchii</name>
    <dbReference type="NCBI Taxonomy" id="1381693"/>
    <lineage>
        <taxon>Eukaryota</taxon>
        <taxon>Sar</taxon>
        <taxon>Alveolata</taxon>
        <taxon>Dinophyceae</taxon>
        <taxon>Suessiales</taxon>
        <taxon>Symbiodiniaceae</taxon>
        <taxon>Durusdinium</taxon>
    </lineage>
</organism>
<dbReference type="PANTHER" id="PTHR10984">
    <property type="entry name" value="ENDOPLASMIC RETICULUM-GOLGI INTERMEDIATE COMPARTMENT PROTEIN"/>
    <property type="match status" value="1"/>
</dbReference>
<evidence type="ECO:0000313" key="4">
    <source>
        <dbReference type="EMBL" id="CAK9010344.1"/>
    </source>
</evidence>
<dbReference type="InterPro" id="IPR012936">
    <property type="entry name" value="Erv_C"/>
</dbReference>
<proteinExistence type="inferred from homology"/>
<evidence type="ECO:0000313" key="5">
    <source>
        <dbReference type="EMBL" id="CAK9010380.1"/>
    </source>
</evidence>
<keyword evidence="2" id="KW-1133">Transmembrane helix</keyword>
<accession>A0ABP0J7I9</accession>
<dbReference type="Proteomes" id="UP001642484">
    <property type="component" value="Unassembled WGS sequence"/>
</dbReference>
<dbReference type="EMBL" id="CAXAMN010004636">
    <property type="protein sequence ID" value="CAK9010344.1"/>
    <property type="molecule type" value="Genomic_DNA"/>
</dbReference>
<sequence>MECGFVELSRFCEIECPRSTYPIWFSVSHTTINIWARFLHGALPPFRGTQWMHQCHRGMWERTRSICRQVRDGKHVHEFNLKDVSDGFNTSHIIHRLEFGERVPGVESPLEGTAKIVLKGAYMFHYYIKLVPTLFESGDGRPQYTHQYSVTGQEKDVLVRQGELAGLPGVFLVYEFTPFMVQKTVKEVPFSHFLISVCAIIGGVFTVAGLLDAVLYRTTRRLKGKAQI</sequence>
<dbReference type="Pfam" id="PF07970">
    <property type="entry name" value="COPIIcoated_ERV"/>
    <property type="match status" value="1"/>
</dbReference>
<gene>
    <name evidence="4" type="ORF">CCMP2556_LOCUS10035</name>
    <name evidence="5" type="ORF">CCMP2556_LOCUS10050</name>
</gene>
<feature type="transmembrane region" description="Helical" evidence="2">
    <location>
        <begin position="193"/>
        <end position="215"/>
    </location>
</feature>
<keyword evidence="6" id="KW-1185">Reference proteome</keyword>
<dbReference type="InterPro" id="IPR045888">
    <property type="entry name" value="Erv"/>
</dbReference>